<keyword evidence="1" id="KW-0812">Transmembrane</keyword>
<gene>
    <name evidence="2" type="ORF">Mcate_02602</name>
</gene>
<evidence type="ECO:0000313" key="2">
    <source>
        <dbReference type="EMBL" id="RIH74682.1"/>
    </source>
</evidence>
<name>A0A399DXG8_9DEIN</name>
<dbReference type="RefSeq" id="WP_131455703.1">
    <property type="nucleotide sequence ID" value="NZ_JBHSXZ010000028.1"/>
</dbReference>
<sequence>MSDKEPQNQSPQVGVQQVKDMTPLSTGEKIVLVLVCMFLTPLVGLVAYLFFASNAPVKARQSAIISLIFLGLYIILIIASIFLVAVFSSGSM</sequence>
<feature type="transmembrane region" description="Helical" evidence="1">
    <location>
        <begin position="30"/>
        <end position="51"/>
    </location>
</feature>
<comment type="caution">
    <text evidence="2">The sequence shown here is derived from an EMBL/GenBank/DDBJ whole genome shotgun (WGS) entry which is preliminary data.</text>
</comment>
<accession>A0A399DXG8</accession>
<dbReference type="Proteomes" id="UP000266089">
    <property type="component" value="Unassembled WGS sequence"/>
</dbReference>
<dbReference type="EMBL" id="QWKX01000099">
    <property type="protein sequence ID" value="RIH74682.1"/>
    <property type="molecule type" value="Genomic_DNA"/>
</dbReference>
<organism evidence="2 3">
    <name type="scientific">Meiothermus taiwanensis</name>
    <dbReference type="NCBI Taxonomy" id="172827"/>
    <lineage>
        <taxon>Bacteria</taxon>
        <taxon>Thermotogati</taxon>
        <taxon>Deinococcota</taxon>
        <taxon>Deinococci</taxon>
        <taxon>Thermales</taxon>
        <taxon>Thermaceae</taxon>
        <taxon>Meiothermus</taxon>
    </lineage>
</organism>
<reference evidence="2 3" key="1">
    <citation type="submission" date="2018-08" db="EMBL/GenBank/DDBJ databases">
        <title>Meiothermus cateniformans JCM 15151 genome sequencing project.</title>
        <authorList>
            <person name="Da Costa M.S."/>
            <person name="Albuquerque L."/>
            <person name="Raposo P."/>
            <person name="Froufe H.J.C."/>
            <person name="Barroso C.S."/>
            <person name="Egas C."/>
        </authorList>
    </citation>
    <scope>NUCLEOTIDE SEQUENCE [LARGE SCALE GENOMIC DNA]</scope>
    <source>
        <strain evidence="2 3">JCM 15151</strain>
    </source>
</reference>
<feature type="transmembrane region" description="Helical" evidence="1">
    <location>
        <begin position="63"/>
        <end position="87"/>
    </location>
</feature>
<evidence type="ECO:0000313" key="3">
    <source>
        <dbReference type="Proteomes" id="UP000266089"/>
    </source>
</evidence>
<evidence type="ECO:0000256" key="1">
    <source>
        <dbReference type="SAM" id="Phobius"/>
    </source>
</evidence>
<keyword evidence="1" id="KW-1133">Transmembrane helix</keyword>
<protein>
    <submittedName>
        <fullName evidence="2">Uncharacterized protein</fullName>
    </submittedName>
</protein>
<proteinExistence type="predicted"/>
<dbReference type="AlphaFoldDB" id="A0A399DXG8"/>
<keyword evidence="1" id="KW-0472">Membrane</keyword>